<name>A0A7Z0TV06_9BRAD</name>
<protein>
    <submittedName>
        <fullName evidence="1">Uncharacterized protein</fullName>
    </submittedName>
</protein>
<gene>
    <name evidence="2" type="ORF">G6321_00024325</name>
    <name evidence="1" type="ORF">G6321_43880</name>
</gene>
<evidence type="ECO:0000313" key="3">
    <source>
        <dbReference type="Proteomes" id="UP000564836"/>
    </source>
</evidence>
<reference evidence="1" key="2">
    <citation type="submission" date="2020-06" db="EMBL/GenBank/DDBJ databases">
        <title>Whole Genome Sequence of Bradyrhizobium sp. Strain 323S2.</title>
        <authorList>
            <person name="Bromfield E.S.P."/>
        </authorList>
    </citation>
    <scope>NUCLEOTIDE SEQUENCE [LARGE SCALE GENOMIC DNA]</scope>
    <source>
        <strain evidence="1">323S2</strain>
    </source>
</reference>
<evidence type="ECO:0000313" key="1">
    <source>
        <dbReference type="EMBL" id="NYY95102.1"/>
    </source>
</evidence>
<reference evidence="2 3" key="3">
    <citation type="journal article" date="2022" name="Int. J. Syst. Evol. Microbiol.">
        <title>Strains of Bradyrhizobium barranii sp. nov. associated with legumes native to Canada are symbionts of soybeans and belong to different subspecies (subsp. barranii subsp. nov. and subsp. apii subsp. nov.) and symbiovars (sv. glycinearum and sv. septentrionale).</title>
        <authorList>
            <person name="Bromfield E.S.P."/>
            <person name="Cloutier S."/>
            <person name="Wasai-Hara S."/>
            <person name="Minamisawa K."/>
        </authorList>
    </citation>
    <scope>NUCLEOTIDE SEQUENCE [LARGE SCALE GENOMIC DNA]</scope>
    <source>
        <strain evidence="2 3">323S2</strain>
    </source>
</reference>
<sequence length="70" mass="7851">MAHFVVRFIKDVVGDQGQPCEACQHTIDVDAHDETEAALLAKQKFCEGRAIRDWSLHADRLDVEPADFPS</sequence>
<organism evidence="1">
    <name type="scientific">Bradyrhizobium barranii subsp. barranii</name>
    <dbReference type="NCBI Taxonomy" id="2823807"/>
    <lineage>
        <taxon>Bacteria</taxon>
        <taxon>Pseudomonadati</taxon>
        <taxon>Pseudomonadota</taxon>
        <taxon>Alphaproteobacteria</taxon>
        <taxon>Hyphomicrobiales</taxon>
        <taxon>Nitrobacteraceae</taxon>
        <taxon>Bradyrhizobium</taxon>
        <taxon>Bradyrhizobium barranii</taxon>
    </lineage>
</organism>
<reference evidence="2 3" key="1">
    <citation type="journal article" date="2017" name="Syst. Appl. Microbiol.">
        <title>Soybeans inoculated with root zone soils of Canadian native legumes harbour diverse and novel Bradyrhizobium spp. that possess agricultural potential.</title>
        <authorList>
            <person name="Bromfield E.S.P."/>
            <person name="Cloutier S."/>
            <person name="Tambong J.T."/>
            <person name="Tran Thi T.V."/>
        </authorList>
    </citation>
    <scope>NUCLEOTIDE SEQUENCE [LARGE SCALE GENOMIC DNA]</scope>
    <source>
        <strain evidence="2 3">323S2</strain>
    </source>
</reference>
<dbReference type="EMBL" id="JACBFH010000001">
    <property type="protein sequence ID" value="NYY95102.1"/>
    <property type="molecule type" value="Genomic_DNA"/>
</dbReference>
<dbReference type="RefSeq" id="WP_166341721.1">
    <property type="nucleotide sequence ID" value="NZ_CP088280.1"/>
</dbReference>
<dbReference type="Proteomes" id="UP000564836">
    <property type="component" value="Chromosome"/>
</dbReference>
<accession>A0A7Z0TV06</accession>
<dbReference type="EMBL" id="CP088280">
    <property type="protein sequence ID" value="UGX98080.1"/>
    <property type="molecule type" value="Genomic_DNA"/>
</dbReference>
<evidence type="ECO:0000313" key="2">
    <source>
        <dbReference type="EMBL" id="UGX98080.1"/>
    </source>
</evidence>
<dbReference type="AlphaFoldDB" id="A0A7Z0TV06"/>
<proteinExistence type="predicted"/>